<evidence type="ECO:0000313" key="2">
    <source>
        <dbReference type="EMBL" id="GGO80447.1"/>
    </source>
</evidence>
<evidence type="ECO:0000313" key="3">
    <source>
        <dbReference type="Proteomes" id="UP000646523"/>
    </source>
</evidence>
<accession>A0A917ZEM2</accession>
<dbReference type="RefSeq" id="WP_189128237.1">
    <property type="nucleotide sequence ID" value="NZ_BMNH01000032.1"/>
</dbReference>
<gene>
    <name evidence="2" type="ORF">GCM10012289_67120</name>
</gene>
<dbReference type="EMBL" id="BMNH01000032">
    <property type="protein sequence ID" value="GGO80447.1"/>
    <property type="molecule type" value="Genomic_DNA"/>
</dbReference>
<dbReference type="InterPro" id="IPR011042">
    <property type="entry name" value="6-blade_b-propeller_TolB-like"/>
</dbReference>
<name>A0A917ZEM2_9ACTN</name>
<reference evidence="2" key="2">
    <citation type="submission" date="2020-09" db="EMBL/GenBank/DDBJ databases">
        <authorList>
            <person name="Sun Q."/>
            <person name="Zhou Y."/>
        </authorList>
    </citation>
    <scope>NUCLEOTIDE SEQUENCE</scope>
    <source>
        <strain evidence="2">CGMCC 4.7368</strain>
    </source>
</reference>
<feature type="signal peptide" evidence="1">
    <location>
        <begin position="1"/>
        <end position="26"/>
    </location>
</feature>
<keyword evidence="1" id="KW-0732">Signal</keyword>
<sequence length="333" mass="34920">MRHTTVSAALLVAAVIGGAAATPATAAAQEGPAVARAAWIKSCHDRKKDVDAPCGHWRLITRDGGGLALPDAAATRRHATGAVVHEPGRLAISGDGRVVAYERARDHRLVVRRVAGGPVKELPASLVPKGIGTDDLLLYVSPSGDKVLVEYLDDAERQPTRVVTVATGRTVELPARDSVQGFSADGDEVLATRGARDNTTALVAHRLGGASIRRTPPQVVANAAATALAADGRTVAVFVSGDADRGKPPRLRLYDLETGELSAGVDLALKPDATPYVARWTVDGRLVATVVSQEDGEPERVRVLTVDTETGDVTRTDHYSISKTGYESTKAGE</sequence>
<keyword evidence="3" id="KW-1185">Reference proteome</keyword>
<dbReference type="Proteomes" id="UP000646523">
    <property type="component" value="Unassembled WGS sequence"/>
</dbReference>
<organism evidence="2 3">
    <name type="scientific">Nonomuraea cavernae</name>
    <dbReference type="NCBI Taxonomy" id="2045107"/>
    <lineage>
        <taxon>Bacteria</taxon>
        <taxon>Bacillati</taxon>
        <taxon>Actinomycetota</taxon>
        <taxon>Actinomycetes</taxon>
        <taxon>Streptosporangiales</taxon>
        <taxon>Streptosporangiaceae</taxon>
        <taxon>Nonomuraea</taxon>
    </lineage>
</organism>
<reference evidence="2" key="1">
    <citation type="journal article" date="2014" name="Int. J. Syst. Evol. Microbiol.">
        <title>Complete genome sequence of Corynebacterium casei LMG S-19264T (=DSM 44701T), isolated from a smear-ripened cheese.</title>
        <authorList>
            <consortium name="US DOE Joint Genome Institute (JGI-PGF)"/>
            <person name="Walter F."/>
            <person name="Albersmeier A."/>
            <person name="Kalinowski J."/>
            <person name="Ruckert C."/>
        </authorList>
    </citation>
    <scope>NUCLEOTIDE SEQUENCE</scope>
    <source>
        <strain evidence="2">CGMCC 4.7368</strain>
    </source>
</reference>
<dbReference type="SUPFAM" id="SSF82171">
    <property type="entry name" value="DPP6 N-terminal domain-like"/>
    <property type="match status" value="1"/>
</dbReference>
<feature type="chain" id="PRO_5039127570" description="WD40 repeat domain-containing protein" evidence="1">
    <location>
        <begin position="27"/>
        <end position="333"/>
    </location>
</feature>
<dbReference type="Gene3D" id="2.120.10.30">
    <property type="entry name" value="TolB, C-terminal domain"/>
    <property type="match status" value="1"/>
</dbReference>
<comment type="caution">
    <text evidence="2">The sequence shown here is derived from an EMBL/GenBank/DDBJ whole genome shotgun (WGS) entry which is preliminary data.</text>
</comment>
<evidence type="ECO:0000256" key="1">
    <source>
        <dbReference type="SAM" id="SignalP"/>
    </source>
</evidence>
<dbReference type="AlphaFoldDB" id="A0A917ZEM2"/>
<evidence type="ECO:0008006" key="4">
    <source>
        <dbReference type="Google" id="ProtNLM"/>
    </source>
</evidence>
<protein>
    <recommendedName>
        <fullName evidence="4">WD40 repeat domain-containing protein</fullName>
    </recommendedName>
</protein>
<proteinExistence type="predicted"/>